<reference evidence="3" key="2">
    <citation type="submission" date="2012-11" db="EMBL/GenBank/DDBJ databases">
        <authorList>
            <person name="Kuo A."/>
            <person name="Curtis B.A."/>
            <person name="Tanifuji G."/>
            <person name="Burki F."/>
            <person name="Gruber A."/>
            <person name="Irimia M."/>
            <person name="Maruyama S."/>
            <person name="Arias M.C."/>
            <person name="Ball S.G."/>
            <person name="Gile G.H."/>
            <person name="Hirakawa Y."/>
            <person name="Hopkins J.F."/>
            <person name="Rensing S.A."/>
            <person name="Schmutz J."/>
            <person name="Symeonidi A."/>
            <person name="Elias M."/>
            <person name="Eveleigh R.J."/>
            <person name="Herman E.K."/>
            <person name="Klute M.J."/>
            <person name="Nakayama T."/>
            <person name="Obornik M."/>
            <person name="Reyes-Prieto A."/>
            <person name="Armbrust E.V."/>
            <person name="Aves S.J."/>
            <person name="Beiko R.G."/>
            <person name="Coutinho P."/>
            <person name="Dacks J.B."/>
            <person name="Durnford D.G."/>
            <person name="Fast N.M."/>
            <person name="Green B.R."/>
            <person name="Grisdale C."/>
            <person name="Hempe F."/>
            <person name="Henrissat B."/>
            <person name="Hoppner M.P."/>
            <person name="Ishida K.-I."/>
            <person name="Kim E."/>
            <person name="Koreny L."/>
            <person name="Kroth P.G."/>
            <person name="Liu Y."/>
            <person name="Malik S.-B."/>
            <person name="Maier U.G."/>
            <person name="McRose D."/>
            <person name="Mock T."/>
            <person name="Neilson J.A."/>
            <person name="Onodera N.T."/>
            <person name="Poole A.M."/>
            <person name="Pritham E.J."/>
            <person name="Richards T.A."/>
            <person name="Rocap G."/>
            <person name="Roy S.W."/>
            <person name="Sarai C."/>
            <person name="Schaack S."/>
            <person name="Shirato S."/>
            <person name="Slamovits C.H."/>
            <person name="Spencer D.F."/>
            <person name="Suzuki S."/>
            <person name="Worden A.Z."/>
            <person name="Zauner S."/>
            <person name="Barry K."/>
            <person name="Bell C."/>
            <person name="Bharti A.K."/>
            <person name="Crow J.A."/>
            <person name="Grimwood J."/>
            <person name="Kramer R."/>
            <person name="Lindquist E."/>
            <person name="Lucas S."/>
            <person name="Salamov A."/>
            <person name="McFadden G.I."/>
            <person name="Lane C.E."/>
            <person name="Keeling P.J."/>
            <person name="Gray M.W."/>
            <person name="Grigoriev I.V."/>
            <person name="Archibald J.M."/>
        </authorList>
    </citation>
    <scope>NUCLEOTIDE SEQUENCE</scope>
    <source>
        <strain evidence="3">CCMP2712</strain>
    </source>
</reference>
<dbReference type="AlphaFoldDB" id="L1JZ98"/>
<sequence length="184" mass="21472">MLTWLEGHLRSSYPWKLARMRAEVKTSETSKITPVEYKDSWLDRKLQSYMEYRITRVLQNSADGDSSQTQELTLRLLRDSFPSWFPRAFGSFLRLFPLCCSSQDMIERRLIYVKVSTVFLTRWLVGESKVVDVDQDLLDPVQEVFHWPSLFLSLAFASRAKKSGETTLSAGFLDSWWEETGGRR</sequence>
<protein>
    <submittedName>
        <fullName evidence="1 2">Uncharacterized protein</fullName>
    </submittedName>
</protein>
<dbReference type="KEGG" id="gtt:GUITHDRAFT_132651"/>
<organism evidence="1">
    <name type="scientific">Guillardia theta (strain CCMP2712)</name>
    <name type="common">Cryptophyte</name>
    <dbReference type="NCBI Taxonomy" id="905079"/>
    <lineage>
        <taxon>Eukaryota</taxon>
        <taxon>Cryptophyceae</taxon>
        <taxon>Pyrenomonadales</taxon>
        <taxon>Geminigeraceae</taxon>
        <taxon>Guillardia</taxon>
    </lineage>
</organism>
<reference evidence="2" key="3">
    <citation type="submission" date="2016-03" db="UniProtKB">
        <authorList>
            <consortium name="EnsemblProtists"/>
        </authorList>
    </citation>
    <scope>IDENTIFICATION</scope>
</reference>
<dbReference type="EnsemblProtists" id="EKX53535">
    <property type="protein sequence ID" value="EKX53535"/>
    <property type="gene ID" value="GUITHDRAFT_132651"/>
</dbReference>
<dbReference type="PaxDb" id="55529-EKX53535"/>
<gene>
    <name evidence="1" type="ORF">GUITHDRAFT_132651</name>
</gene>
<dbReference type="EMBL" id="JH992969">
    <property type="protein sequence ID" value="EKX53535.1"/>
    <property type="molecule type" value="Genomic_DNA"/>
</dbReference>
<accession>L1JZ98</accession>
<keyword evidence="3" id="KW-1185">Reference proteome</keyword>
<evidence type="ECO:0000313" key="2">
    <source>
        <dbReference type="EnsemblProtists" id="EKX53535"/>
    </source>
</evidence>
<dbReference type="GeneID" id="17310483"/>
<evidence type="ECO:0000313" key="1">
    <source>
        <dbReference type="EMBL" id="EKX53535.1"/>
    </source>
</evidence>
<dbReference type="Proteomes" id="UP000011087">
    <property type="component" value="Unassembled WGS sequence"/>
</dbReference>
<evidence type="ECO:0000313" key="3">
    <source>
        <dbReference type="Proteomes" id="UP000011087"/>
    </source>
</evidence>
<dbReference type="RefSeq" id="XP_005840515.1">
    <property type="nucleotide sequence ID" value="XM_005840458.1"/>
</dbReference>
<proteinExistence type="predicted"/>
<name>L1JZ98_GUITC</name>
<reference evidence="1 3" key="1">
    <citation type="journal article" date="2012" name="Nature">
        <title>Algal genomes reveal evolutionary mosaicism and the fate of nucleomorphs.</title>
        <authorList>
            <consortium name="DOE Joint Genome Institute"/>
            <person name="Curtis B.A."/>
            <person name="Tanifuji G."/>
            <person name="Burki F."/>
            <person name="Gruber A."/>
            <person name="Irimia M."/>
            <person name="Maruyama S."/>
            <person name="Arias M.C."/>
            <person name="Ball S.G."/>
            <person name="Gile G.H."/>
            <person name="Hirakawa Y."/>
            <person name="Hopkins J.F."/>
            <person name="Kuo A."/>
            <person name="Rensing S.A."/>
            <person name="Schmutz J."/>
            <person name="Symeonidi A."/>
            <person name="Elias M."/>
            <person name="Eveleigh R.J."/>
            <person name="Herman E.K."/>
            <person name="Klute M.J."/>
            <person name="Nakayama T."/>
            <person name="Obornik M."/>
            <person name="Reyes-Prieto A."/>
            <person name="Armbrust E.V."/>
            <person name="Aves S.J."/>
            <person name="Beiko R.G."/>
            <person name="Coutinho P."/>
            <person name="Dacks J.B."/>
            <person name="Durnford D.G."/>
            <person name="Fast N.M."/>
            <person name="Green B.R."/>
            <person name="Grisdale C.J."/>
            <person name="Hempel F."/>
            <person name="Henrissat B."/>
            <person name="Hoppner M.P."/>
            <person name="Ishida K."/>
            <person name="Kim E."/>
            <person name="Koreny L."/>
            <person name="Kroth P.G."/>
            <person name="Liu Y."/>
            <person name="Malik S.B."/>
            <person name="Maier U.G."/>
            <person name="McRose D."/>
            <person name="Mock T."/>
            <person name="Neilson J.A."/>
            <person name="Onodera N.T."/>
            <person name="Poole A.M."/>
            <person name="Pritham E.J."/>
            <person name="Richards T.A."/>
            <person name="Rocap G."/>
            <person name="Roy S.W."/>
            <person name="Sarai C."/>
            <person name="Schaack S."/>
            <person name="Shirato S."/>
            <person name="Slamovits C.H."/>
            <person name="Spencer D.F."/>
            <person name="Suzuki S."/>
            <person name="Worden A.Z."/>
            <person name="Zauner S."/>
            <person name="Barry K."/>
            <person name="Bell C."/>
            <person name="Bharti A.K."/>
            <person name="Crow J.A."/>
            <person name="Grimwood J."/>
            <person name="Kramer R."/>
            <person name="Lindquist E."/>
            <person name="Lucas S."/>
            <person name="Salamov A."/>
            <person name="McFadden G.I."/>
            <person name="Lane C.E."/>
            <person name="Keeling P.J."/>
            <person name="Gray M.W."/>
            <person name="Grigoriev I.V."/>
            <person name="Archibald J.M."/>
        </authorList>
    </citation>
    <scope>NUCLEOTIDE SEQUENCE</scope>
    <source>
        <strain evidence="1 3">CCMP2712</strain>
    </source>
</reference>
<dbReference type="HOGENOM" id="CLU_1470875_0_0_1"/>